<keyword evidence="3" id="KW-1185">Reference proteome</keyword>
<evidence type="ECO:0000313" key="2">
    <source>
        <dbReference type="EMBL" id="MED6135015.1"/>
    </source>
</evidence>
<keyword evidence="1" id="KW-0812">Transmembrane</keyword>
<feature type="transmembrane region" description="Helical" evidence="1">
    <location>
        <begin position="117"/>
        <end position="135"/>
    </location>
</feature>
<organism evidence="2 3">
    <name type="scientific">Stylosanthes scabra</name>
    <dbReference type="NCBI Taxonomy" id="79078"/>
    <lineage>
        <taxon>Eukaryota</taxon>
        <taxon>Viridiplantae</taxon>
        <taxon>Streptophyta</taxon>
        <taxon>Embryophyta</taxon>
        <taxon>Tracheophyta</taxon>
        <taxon>Spermatophyta</taxon>
        <taxon>Magnoliopsida</taxon>
        <taxon>eudicotyledons</taxon>
        <taxon>Gunneridae</taxon>
        <taxon>Pentapetalae</taxon>
        <taxon>rosids</taxon>
        <taxon>fabids</taxon>
        <taxon>Fabales</taxon>
        <taxon>Fabaceae</taxon>
        <taxon>Papilionoideae</taxon>
        <taxon>50 kb inversion clade</taxon>
        <taxon>dalbergioids sensu lato</taxon>
        <taxon>Dalbergieae</taxon>
        <taxon>Pterocarpus clade</taxon>
        <taxon>Stylosanthes</taxon>
    </lineage>
</organism>
<proteinExistence type="predicted"/>
<name>A0ABU6SFG4_9FABA</name>
<accession>A0ABU6SFG4</accession>
<sequence>MRVKETLIQSPFSPCLPHFYSRRHQSHLLLLLSAVTPPFTALTPHIVRDRRGFTSFKHKNHRRHLCLNGCALLCRPVQILTPKVLPPQRRIPPLSPHRDTIKPASSSSSHDLGRRRFVDFVFFIFLLPLTLLLFLRASLFSGGGGCD</sequence>
<evidence type="ECO:0008006" key="4">
    <source>
        <dbReference type="Google" id="ProtNLM"/>
    </source>
</evidence>
<gene>
    <name evidence="2" type="ORF">PIB30_042338</name>
</gene>
<keyword evidence="1" id="KW-1133">Transmembrane helix</keyword>
<dbReference type="Proteomes" id="UP001341840">
    <property type="component" value="Unassembled WGS sequence"/>
</dbReference>
<reference evidence="2 3" key="1">
    <citation type="journal article" date="2023" name="Plants (Basel)">
        <title>Bridging the Gap: Combining Genomics and Transcriptomics Approaches to Understand Stylosanthes scabra, an Orphan Legume from the Brazilian Caatinga.</title>
        <authorList>
            <person name="Ferreira-Neto J.R.C."/>
            <person name="da Silva M.D."/>
            <person name="Binneck E."/>
            <person name="de Melo N.F."/>
            <person name="da Silva R.H."/>
            <person name="de Melo A.L.T.M."/>
            <person name="Pandolfi V."/>
            <person name="Bustamante F.O."/>
            <person name="Brasileiro-Vidal A.C."/>
            <person name="Benko-Iseppon A.M."/>
        </authorList>
    </citation>
    <scope>NUCLEOTIDE SEQUENCE [LARGE SCALE GENOMIC DNA]</scope>
    <source>
        <tissue evidence="2">Leaves</tissue>
    </source>
</reference>
<evidence type="ECO:0000256" key="1">
    <source>
        <dbReference type="SAM" id="Phobius"/>
    </source>
</evidence>
<protein>
    <recommendedName>
        <fullName evidence="4">Transmembrane protein</fullName>
    </recommendedName>
</protein>
<comment type="caution">
    <text evidence="2">The sequence shown here is derived from an EMBL/GenBank/DDBJ whole genome shotgun (WGS) entry which is preliminary data.</text>
</comment>
<evidence type="ECO:0000313" key="3">
    <source>
        <dbReference type="Proteomes" id="UP001341840"/>
    </source>
</evidence>
<keyword evidence="1" id="KW-0472">Membrane</keyword>
<dbReference type="EMBL" id="JASCZI010060655">
    <property type="protein sequence ID" value="MED6135015.1"/>
    <property type="molecule type" value="Genomic_DNA"/>
</dbReference>